<dbReference type="OrthoDB" id="7021427at2"/>
<protein>
    <recommendedName>
        <fullName evidence="4">Lipoprotein</fullName>
    </recommendedName>
</protein>
<dbReference type="Proteomes" id="UP000066487">
    <property type="component" value="Chromosome"/>
</dbReference>
<evidence type="ECO:0000313" key="2">
    <source>
        <dbReference type="EMBL" id="ALI04473.1"/>
    </source>
</evidence>
<reference evidence="3" key="1">
    <citation type="submission" date="2015-09" db="EMBL/GenBank/DDBJ databases">
        <title>Whole genome sequence of Pseudomonas fluorescens FW300-N2E3.</title>
        <authorList>
            <person name="Ray J."/>
            <person name="Melnyk R."/>
            <person name="Deutschbauer A."/>
        </authorList>
    </citation>
    <scope>NUCLEOTIDE SEQUENCE [LARGE SCALE GENOMIC DNA]</scope>
    <source>
        <strain evidence="3">FW300-N2E3</strain>
    </source>
</reference>
<gene>
    <name evidence="2" type="ORF">AO353_26705</name>
</gene>
<keyword evidence="1" id="KW-0732">Signal</keyword>
<reference evidence="2 3" key="2">
    <citation type="journal article" date="2018" name="Nature">
        <title>Mutant phenotypes for thousands of bacterial genes of unknown function.</title>
        <authorList>
            <person name="Price M.N."/>
            <person name="Wetmore K.M."/>
            <person name="Waters R.J."/>
            <person name="Callaghan M."/>
            <person name="Ray J."/>
            <person name="Liu H."/>
            <person name="Kuehl J.V."/>
            <person name="Melnyk R.A."/>
            <person name="Lamson J.S."/>
            <person name="Suh Y."/>
            <person name="Carlson H.K."/>
            <person name="Esquivel Z."/>
            <person name="Sadeeshkumar H."/>
            <person name="Chakraborty R."/>
            <person name="Zane G.M."/>
            <person name="Rubin B.E."/>
            <person name="Wall J.D."/>
            <person name="Visel A."/>
            <person name="Bristow J."/>
            <person name="Blow M.J."/>
            <person name="Arkin A.P."/>
            <person name="Deutschbauer A.M."/>
        </authorList>
    </citation>
    <scope>NUCLEOTIDE SEQUENCE [LARGE SCALE GENOMIC DNA]</scope>
    <source>
        <strain evidence="2 3">FW300-N2E3</strain>
    </source>
</reference>
<proteinExistence type="predicted"/>
<evidence type="ECO:0000256" key="1">
    <source>
        <dbReference type="SAM" id="SignalP"/>
    </source>
</evidence>
<evidence type="ECO:0000313" key="3">
    <source>
        <dbReference type="Proteomes" id="UP000066487"/>
    </source>
</evidence>
<dbReference type="EMBL" id="CP012830">
    <property type="protein sequence ID" value="ALI04473.1"/>
    <property type="molecule type" value="Genomic_DNA"/>
</dbReference>
<dbReference type="RefSeq" id="WP_054597674.1">
    <property type="nucleotide sequence ID" value="NZ_CP012830.1"/>
</dbReference>
<feature type="signal peptide" evidence="1">
    <location>
        <begin position="1"/>
        <end position="25"/>
    </location>
</feature>
<sequence>MLRQRNLAAMAVLVSLAVICPTVLAADTRQTIVQSAPINARNLHVGDQAPDVYTRSEKALVDWKRRGLNTPPSQSQWVQVNDKYMLVHTGNGQILAVMPIER</sequence>
<accession>A0A0N9W089</accession>
<name>A0A0N9W089_PSEFL</name>
<dbReference type="InterPro" id="IPR024572">
    <property type="entry name" value="RcnB"/>
</dbReference>
<dbReference type="Pfam" id="PF11776">
    <property type="entry name" value="RcnB"/>
    <property type="match status" value="1"/>
</dbReference>
<dbReference type="AlphaFoldDB" id="A0A0N9W089"/>
<evidence type="ECO:0008006" key="4">
    <source>
        <dbReference type="Google" id="ProtNLM"/>
    </source>
</evidence>
<dbReference type="Gene3D" id="3.10.450.160">
    <property type="entry name" value="inner membrane protein cigr"/>
    <property type="match status" value="1"/>
</dbReference>
<feature type="chain" id="PRO_5006039722" description="Lipoprotein" evidence="1">
    <location>
        <begin position="26"/>
        <end position="102"/>
    </location>
</feature>
<organism evidence="2 3">
    <name type="scientific">Pseudomonas fluorescens</name>
    <dbReference type="NCBI Taxonomy" id="294"/>
    <lineage>
        <taxon>Bacteria</taxon>
        <taxon>Pseudomonadati</taxon>
        <taxon>Pseudomonadota</taxon>
        <taxon>Gammaproteobacteria</taxon>
        <taxon>Pseudomonadales</taxon>
        <taxon>Pseudomonadaceae</taxon>
        <taxon>Pseudomonas</taxon>
    </lineage>
</organism>